<organism evidence="1 2">
    <name type="scientific">Stieleria magnilauensis</name>
    <dbReference type="NCBI Taxonomy" id="2527963"/>
    <lineage>
        <taxon>Bacteria</taxon>
        <taxon>Pseudomonadati</taxon>
        <taxon>Planctomycetota</taxon>
        <taxon>Planctomycetia</taxon>
        <taxon>Pirellulales</taxon>
        <taxon>Pirellulaceae</taxon>
        <taxon>Stieleria</taxon>
    </lineage>
</organism>
<reference evidence="1 2" key="1">
    <citation type="submission" date="2019-02" db="EMBL/GenBank/DDBJ databases">
        <title>Deep-cultivation of Planctomycetes and their phenomic and genomic characterization uncovers novel biology.</title>
        <authorList>
            <person name="Wiegand S."/>
            <person name="Jogler M."/>
            <person name="Boedeker C."/>
            <person name="Pinto D."/>
            <person name="Vollmers J."/>
            <person name="Rivas-Marin E."/>
            <person name="Kohn T."/>
            <person name="Peeters S.H."/>
            <person name="Heuer A."/>
            <person name="Rast P."/>
            <person name="Oberbeckmann S."/>
            <person name="Bunk B."/>
            <person name="Jeske O."/>
            <person name="Meyerdierks A."/>
            <person name="Storesund J.E."/>
            <person name="Kallscheuer N."/>
            <person name="Luecker S."/>
            <person name="Lage O.M."/>
            <person name="Pohl T."/>
            <person name="Merkel B.J."/>
            <person name="Hornburger P."/>
            <person name="Mueller R.-W."/>
            <person name="Bruemmer F."/>
            <person name="Labrenz M."/>
            <person name="Spormann A.M."/>
            <person name="Op den Camp H."/>
            <person name="Overmann J."/>
            <person name="Amann R."/>
            <person name="Jetten M.S.M."/>
            <person name="Mascher T."/>
            <person name="Medema M.H."/>
            <person name="Devos D.P."/>
            <person name="Kaster A.-K."/>
            <person name="Ovreas L."/>
            <person name="Rohde M."/>
            <person name="Galperin M.Y."/>
            <person name="Jogler C."/>
        </authorList>
    </citation>
    <scope>NUCLEOTIDE SEQUENCE [LARGE SCALE GENOMIC DNA]</scope>
    <source>
        <strain evidence="1 2">TBK1r</strain>
    </source>
</reference>
<proteinExistence type="predicted"/>
<accession>A0ABX5XLK9</accession>
<dbReference type="EMBL" id="CP036432">
    <property type="protein sequence ID" value="QDV82868.1"/>
    <property type="molecule type" value="Genomic_DNA"/>
</dbReference>
<evidence type="ECO:0000313" key="2">
    <source>
        <dbReference type="Proteomes" id="UP000318081"/>
    </source>
</evidence>
<gene>
    <name evidence="1" type="ORF">TBK1r_18000</name>
</gene>
<protein>
    <submittedName>
        <fullName evidence="1">Uncharacterized protein</fullName>
    </submittedName>
</protein>
<name>A0ABX5XLK9_9BACT</name>
<evidence type="ECO:0000313" key="1">
    <source>
        <dbReference type="EMBL" id="QDV82868.1"/>
    </source>
</evidence>
<sequence>MTRKWVVSRVGSGVATGRGGRRKLEAYATGGGRKLEAYATGGGRKLEAYATGGGRKLEAYATGGFRLGLELFKFDGYDVDDDRETV</sequence>
<keyword evidence="2" id="KW-1185">Reference proteome</keyword>
<dbReference type="Proteomes" id="UP000318081">
    <property type="component" value="Chromosome"/>
</dbReference>